<gene>
    <name evidence="1" type="ORF">CEK71_15475</name>
</gene>
<sequence>MTQTAEGTFNPAFHFLGLIQKTIADGITRHCVHPGCPEVYLVPTEHTYYTATANIDALTALCLAAPFDLNVELLPDWRPPAAAKDNDVQAGRMLIHRKTVASGSGLVARPLSELMWFATLSASNGQLLQGCHADVAVRLKEMPDFSRFYHRGYDLVLADFLLKKRADLPTAAQATGIPLPHVFEFYNACVVVGLIEQGNVFEPAHYLLGLLDKANADKQSRSCALTGSKPLIIVPNEGKYYTELDLLGIAKLCSTLLAGMEVSIVDHNQDKEEVVQIGRTRVRRKVASALPLLPSHPLADLLFRAALYASQGRLLYGYDLDTPVRLHDWPSKTLLRESATVMAERYIFPLTAFMTANPAMSLPDIAKATQQSLAKVIDFHNACAVLGLLEHPA</sequence>
<keyword evidence="2" id="KW-1185">Reference proteome</keyword>
<dbReference type="OrthoDB" id="5564770at2"/>
<dbReference type="Proteomes" id="UP000197019">
    <property type="component" value="Chromosome"/>
</dbReference>
<accession>A0A1Z4C1G8</accession>
<proteinExistence type="predicted"/>
<reference evidence="1 2" key="1">
    <citation type="submission" date="2017-06" db="EMBL/GenBank/DDBJ databases">
        <title>Genome Sequencing of the methanotroph Methylovulum psychrotolerants str. HV10-M2 isolated from a high-altitude environment.</title>
        <authorList>
            <person name="Mateos-Rivera A."/>
        </authorList>
    </citation>
    <scope>NUCLEOTIDE SEQUENCE [LARGE SCALE GENOMIC DNA]</scope>
    <source>
        <strain evidence="1 2">HV10_M2</strain>
    </source>
</reference>
<evidence type="ECO:0000313" key="2">
    <source>
        <dbReference type="Proteomes" id="UP000197019"/>
    </source>
</evidence>
<dbReference type="KEGG" id="mpsy:CEK71_15475"/>
<dbReference type="AlphaFoldDB" id="A0A1Z4C1G8"/>
<protein>
    <submittedName>
        <fullName evidence="1">Uncharacterized protein</fullName>
    </submittedName>
</protein>
<evidence type="ECO:0000313" key="1">
    <source>
        <dbReference type="EMBL" id="ASF47349.1"/>
    </source>
</evidence>
<dbReference type="EMBL" id="CP022129">
    <property type="protein sequence ID" value="ASF47349.1"/>
    <property type="molecule type" value="Genomic_DNA"/>
</dbReference>
<name>A0A1Z4C1G8_9GAMM</name>
<dbReference type="RefSeq" id="WP_088620221.1">
    <property type="nucleotide sequence ID" value="NZ_CP022129.1"/>
</dbReference>
<organism evidence="1 2">
    <name type="scientific">Methylovulum psychrotolerans</name>
    <dbReference type="NCBI Taxonomy" id="1704499"/>
    <lineage>
        <taxon>Bacteria</taxon>
        <taxon>Pseudomonadati</taxon>
        <taxon>Pseudomonadota</taxon>
        <taxon>Gammaproteobacteria</taxon>
        <taxon>Methylococcales</taxon>
        <taxon>Methylococcaceae</taxon>
        <taxon>Methylovulum</taxon>
    </lineage>
</organism>